<dbReference type="InterPro" id="IPR026572">
    <property type="entry name" value="TMEM267"/>
</dbReference>
<evidence type="ECO:0000313" key="8">
    <source>
        <dbReference type="Proteomes" id="UP000694388"/>
    </source>
</evidence>
<dbReference type="Pfam" id="PF04307">
    <property type="entry name" value="YdjM"/>
    <property type="match status" value="1"/>
</dbReference>
<dbReference type="OMA" id="RIACWRE"/>
<dbReference type="Proteomes" id="UP000694388">
    <property type="component" value="Unplaced"/>
</dbReference>
<dbReference type="GO" id="GO:0016020">
    <property type="term" value="C:membrane"/>
    <property type="evidence" value="ECO:0007669"/>
    <property type="project" value="UniProtKB-SubCell"/>
</dbReference>
<reference evidence="7" key="2">
    <citation type="submission" date="2025-09" db="UniProtKB">
        <authorList>
            <consortium name="Ensembl"/>
        </authorList>
    </citation>
    <scope>IDENTIFICATION</scope>
</reference>
<comment type="subcellular location">
    <subcellularLocation>
        <location evidence="1">Membrane</location>
        <topology evidence="1">Multi-pass membrane protein</topology>
    </subcellularLocation>
</comment>
<dbReference type="PANTHER" id="PTHR13628:SF1">
    <property type="entry name" value="TRANSMEMBRANE PROTEIN 267"/>
    <property type="match status" value="1"/>
</dbReference>
<evidence type="ECO:0000313" key="7">
    <source>
        <dbReference type="Ensembl" id="ENSEBUP00000004343.1"/>
    </source>
</evidence>
<dbReference type="GeneTree" id="ENSGT00390000003050"/>
<keyword evidence="3 6" id="KW-0812">Transmembrane</keyword>
<dbReference type="InterPro" id="IPR007404">
    <property type="entry name" value="YdjM-like"/>
</dbReference>
<protein>
    <recommendedName>
        <fullName evidence="2">Transmembrane protein 267</fullName>
    </recommendedName>
</protein>
<feature type="transmembrane region" description="Helical" evidence="6">
    <location>
        <begin position="197"/>
        <end position="218"/>
    </location>
</feature>
<evidence type="ECO:0000256" key="4">
    <source>
        <dbReference type="ARBA" id="ARBA00022989"/>
    </source>
</evidence>
<organism evidence="7 8">
    <name type="scientific">Eptatretus burgeri</name>
    <name type="common">Inshore hagfish</name>
    <dbReference type="NCBI Taxonomy" id="7764"/>
    <lineage>
        <taxon>Eukaryota</taxon>
        <taxon>Metazoa</taxon>
        <taxon>Chordata</taxon>
        <taxon>Craniata</taxon>
        <taxon>Vertebrata</taxon>
        <taxon>Cyclostomata</taxon>
        <taxon>Myxini</taxon>
        <taxon>Myxiniformes</taxon>
        <taxon>Myxinidae</taxon>
        <taxon>Eptatretinae</taxon>
        <taxon>Eptatretus</taxon>
    </lineage>
</organism>
<evidence type="ECO:0000256" key="1">
    <source>
        <dbReference type="ARBA" id="ARBA00004141"/>
    </source>
</evidence>
<evidence type="ECO:0000256" key="6">
    <source>
        <dbReference type="SAM" id="Phobius"/>
    </source>
</evidence>
<reference evidence="7" key="1">
    <citation type="submission" date="2025-08" db="UniProtKB">
        <authorList>
            <consortium name="Ensembl"/>
        </authorList>
    </citation>
    <scope>IDENTIFICATION</scope>
</reference>
<proteinExistence type="predicted"/>
<dbReference type="AlphaFoldDB" id="A0A8C4NBR5"/>
<name>A0A8C4NBR5_EPTBU</name>
<evidence type="ECO:0000256" key="2">
    <source>
        <dbReference type="ARBA" id="ARBA00013977"/>
    </source>
</evidence>
<dbReference type="Ensembl" id="ENSEBUT00000004775.1">
    <property type="protein sequence ID" value="ENSEBUP00000004343.1"/>
    <property type="gene ID" value="ENSEBUG00000003073.1"/>
</dbReference>
<evidence type="ECO:0000256" key="5">
    <source>
        <dbReference type="ARBA" id="ARBA00023136"/>
    </source>
</evidence>
<keyword evidence="5 6" id="KW-0472">Membrane</keyword>
<accession>A0A8C4NBR5</accession>
<keyword evidence="8" id="KW-1185">Reference proteome</keyword>
<keyword evidence="4 6" id="KW-1133">Transmembrane helix</keyword>
<evidence type="ECO:0000256" key="3">
    <source>
        <dbReference type="ARBA" id="ARBA00022692"/>
    </source>
</evidence>
<dbReference type="PANTHER" id="PTHR13628">
    <property type="entry name" value="TRANSMEMBRANE PROTEIN 267"/>
    <property type="match status" value="1"/>
</dbReference>
<sequence>MNERTNERKPGRIACWREVTKQSTVAQGVSLGYGWTLQTLLSALVTSSCLACICLAGDTLCSVGPRRSWHRALADSATHGLVAGITWFALAGRQRPGHVMFATALGMLLDVDHFLAARSLRIQDALNLSSRPPFHSILAVLVGVSLSEIALRSLELLPSWGFLPVMLLTSGLSHQIRDANRRGLWFWPFGTTPPLTYWLYVGLTAALPHAVGLLLAAIGRSPYCNVDQTTMPLIDYI</sequence>